<organism evidence="3 4">
    <name type="scientific">Nocardia albiluteola</name>
    <dbReference type="NCBI Taxonomy" id="2842303"/>
    <lineage>
        <taxon>Bacteria</taxon>
        <taxon>Bacillati</taxon>
        <taxon>Actinomycetota</taxon>
        <taxon>Actinomycetes</taxon>
        <taxon>Mycobacteriales</taxon>
        <taxon>Nocardiaceae</taxon>
        <taxon>Nocardia</taxon>
    </lineage>
</organism>
<proteinExistence type="predicted"/>
<dbReference type="Pfam" id="PF11271">
    <property type="entry name" value="PorA"/>
    <property type="match status" value="1"/>
</dbReference>
<dbReference type="Proteomes" id="UP000733379">
    <property type="component" value="Unassembled WGS sequence"/>
</dbReference>
<dbReference type="RefSeq" id="WP_215922276.1">
    <property type="nucleotide sequence ID" value="NZ_JAHKNI010000013.1"/>
</dbReference>
<gene>
    <name evidence="3" type="ORF">KO481_32405</name>
</gene>
<feature type="region of interest" description="Disordered" evidence="1">
    <location>
        <begin position="344"/>
        <end position="367"/>
    </location>
</feature>
<dbReference type="EMBL" id="JAHKNI010000013">
    <property type="protein sequence ID" value="MBU3066207.1"/>
    <property type="molecule type" value="Genomic_DNA"/>
</dbReference>
<comment type="caution">
    <text evidence="3">The sequence shown here is derived from an EMBL/GenBank/DDBJ whole genome shotgun (WGS) entry which is preliminary data.</text>
</comment>
<feature type="transmembrane region" description="Helical" evidence="2">
    <location>
        <begin position="317"/>
        <end position="337"/>
    </location>
</feature>
<evidence type="ECO:0000256" key="1">
    <source>
        <dbReference type="SAM" id="MobiDB-lite"/>
    </source>
</evidence>
<keyword evidence="2" id="KW-1133">Transmembrane helix</keyword>
<evidence type="ECO:0000256" key="2">
    <source>
        <dbReference type="SAM" id="Phobius"/>
    </source>
</evidence>
<protein>
    <submittedName>
        <fullName evidence="3">DUF3068 domain-containing protein</fullName>
    </submittedName>
</protein>
<accession>A0ABS6B7B3</accession>
<evidence type="ECO:0000313" key="4">
    <source>
        <dbReference type="Proteomes" id="UP000733379"/>
    </source>
</evidence>
<keyword evidence="2" id="KW-0812">Transmembrane</keyword>
<name>A0ABS6B7B3_9NOCA</name>
<dbReference type="InterPro" id="IPR021424">
    <property type="entry name" value="PorA"/>
</dbReference>
<evidence type="ECO:0000313" key="3">
    <source>
        <dbReference type="EMBL" id="MBU3066207.1"/>
    </source>
</evidence>
<keyword evidence="2" id="KW-0472">Membrane</keyword>
<sequence length="387" mass="41626">MALRAGTRRTVACLLVGLGSLLIIAAVLTPTYALGQLAKTPLDLEITTIANNSPNAPSQVLEASSLTSGSGAAKVDSNVRLISQRYLTVEDPSDKNEMTIQAGQTLRNIDLQGDTGLLSATIDRVTINRKSGMPVDEDPNGSIAVATDSKGNSIADPVQHDGLQYRFPIGTKKQTYPYFDLNVRKSSDMNFVEQTEINDLKVYHFQQKIPATDLVKVVSSPTNQVTLPAAKWGVAGGQTNITMDRYYTNTRDVWVEPETGTIIKGSEQIHLYYARSADKPELTAVQTTLVFDDNTVNSQIAIAKQNMDKISLYGRTLPIILGAVGVIALIVGLFFGLRGNGSEKPGRLVKPKKPKGTPAAEPPIGSAGLAASLTEQPTQQLKIPRNI</sequence>
<reference evidence="3 4" key="1">
    <citation type="submission" date="2021-06" db="EMBL/GenBank/DDBJ databases">
        <title>Actinomycetes sequencing.</title>
        <authorList>
            <person name="Shan Q."/>
        </authorList>
    </citation>
    <scope>NUCLEOTIDE SEQUENCE [LARGE SCALE GENOMIC DNA]</scope>
    <source>
        <strain evidence="3 4">NEAU-G5</strain>
    </source>
</reference>
<keyword evidence="4" id="KW-1185">Reference proteome</keyword>